<name>A0A6L5X4A4_9FIRM</name>
<dbReference type="GO" id="GO:0004337">
    <property type="term" value="F:(2E,6E)-farnesyl diphosphate synthase activity"/>
    <property type="evidence" value="ECO:0007669"/>
    <property type="project" value="UniProtKB-EC"/>
</dbReference>
<evidence type="ECO:0000256" key="11">
    <source>
        <dbReference type="ARBA" id="ARBA00049399"/>
    </source>
</evidence>
<evidence type="ECO:0000256" key="4">
    <source>
        <dbReference type="ARBA" id="ARBA00015100"/>
    </source>
</evidence>
<organism evidence="13 14">
    <name type="scientific">Porcincola intestinalis</name>
    <dbReference type="NCBI Taxonomy" id="2606632"/>
    <lineage>
        <taxon>Bacteria</taxon>
        <taxon>Bacillati</taxon>
        <taxon>Bacillota</taxon>
        <taxon>Clostridia</taxon>
        <taxon>Lachnospirales</taxon>
        <taxon>Lachnospiraceae</taxon>
        <taxon>Porcincola</taxon>
    </lineage>
</organism>
<dbReference type="InterPro" id="IPR008949">
    <property type="entry name" value="Isoprenoid_synthase_dom_sf"/>
</dbReference>
<dbReference type="InterPro" id="IPR033749">
    <property type="entry name" value="Polyprenyl_synt_CS"/>
</dbReference>
<dbReference type="FunFam" id="1.10.600.10:FF:000001">
    <property type="entry name" value="Geranylgeranyl diphosphate synthase"/>
    <property type="match status" value="1"/>
</dbReference>
<evidence type="ECO:0000313" key="14">
    <source>
        <dbReference type="Proteomes" id="UP000481852"/>
    </source>
</evidence>
<dbReference type="InterPro" id="IPR053378">
    <property type="entry name" value="Prenyl_diphosphate_synthase"/>
</dbReference>
<dbReference type="AlphaFoldDB" id="A0A6L5X4A4"/>
<keyword evidence="5 12" id="KW-0808">Transferase</keyword>
<evidence type="ECO:0000256" key="9">
    <source>
        <dbReference type="ARBA" id="ARBA00032380"/>
    </source>
</evidence>
<gene>
    <name evidence="13" type="ORF">FYJ35_04380</name>
</gene>
<evidence type="ECO:0000256" key="12">
    <source>
        <dbReference type="RuleBase" id="RU004466"/>
    </source>
</evidence>
<dbReference type="PANTHER" id="PTHR43281">
    <property type="entry name" value="FARNESYL DIPHOSPHATE SYNTHASE"/>
    <property type="match status" value="1"/>
</dbReference>
<dbReference type="CDD" id="cd00685">
    <property type="entry name" value="Trans_IPPS_HT"/>
    <property type="match status" value="1"/>
</dbReference>
<keyword evidence="7" id="KW-0460">Magnesium</keyword>
<dbReference type="SFLD" id="SFLDG01017">
    <property type="entry name" value="Polyprenyl_Transferase_Like"/>
    <property type="match status" value="1"/>
</dbReference>
<keyword evidence="6" id="KW-0479">Metal-binding</keyword>
<evidence type="ECO:0000313" key="13">
    <source>
        <dbReference type="EMBL" id="MSS14287.1"/>
    </source>
</evidence>
<evidence type="ECO:0000256" key="8">
    <source>
        <dbReference type="ARBA" id="ARBA00023229"/>
    </source>
</evidence>
<dbReference type="EMBL" id="VULZ01000003">
    <property type="protein sequence ID" value="MSS14287.1"/>
    <property type="molecule type" value="Genomic_DNA"/>
</dbReference>
<dbReference type="Proteomes" id="UP000481852">
    <property type="component" value="Unassembled WGS sequence"/>
</dbReference>
<dbReference type="SFLD" id="SFLDS00005">
    <property type="entry name" value="Isoprenoid_Synthase_Type_I"/>
    <property type="match status" value="1"/>
</dbReference>
<evidence type="ECO:0000256" key="3">
    <source>
        <dbReference type="ARBA" id="ARBA00012439"/>
    </source>
</evidence>
<dbReference type="PROSITE" id="PS00723">
    <property type="entry name" value="POLYPRENYL_SYNTHASE_1"/>
    <property type="match status" value="1"/>
</dbReference>
<comment type="caution">
    <text evidence="13">The sequence shown here is derived from an EMBL/GenBank/DDBJ whole genome shotgun (WGS) entry which is preliminary data.</text>
</comment>
<proteinExistence type="inferred from homology"/>
<dbReference type="GO" id="GO:0046872">
    <property type="term" value="F:metal ion binding"/>
    <property type="evidence" value="ECO:0007669"/>
    <property type="project" value="UniProtKB-KW"/>
</dbReference>
<dbReference type="GO" id="GO:0016114">
    <property type="term" value="P:terpenoid biosynthetic process"/>
    <property type="evidence" value="ECO:0007669"/>
    <property type="project" value="UniProtKB-ARBA"/>
</dbReference>
<dbReference type="PANTHER" id="PTHR43281:SF1">
    <property type="entry name" value="FARNESYL DIPHOSPHATE SYNTHASE"/>
    <property type="match status" value="1"/>
</dbReference>
<evidence type="ECO:0000256" key="5">
    <source>
        <dbReference type="ARBA" id="ARBA00022679"/>
    </source>
</evidence>
<comment type="similarity">
    <text evidence="2 12">Belongs to the FPP/GGPP synthase family.</text>
</comment>
<dbReference type="RefSeq" id="WP_154523734.1">
    <property type="nucleotide sequence ID" value="NZ_JAQYJL010000016.1"/>
</dbReference>
<evidence type="ECO:0000256" key="6">
    <source>
        <dbReference type="ARBA" id="ARBA00022723"/>
    </source>
</evidence>
<dbReference type="NCBIfam" id="NF045485">
    <property type="entry name" value="FPPsyn"/>
    <property type="match status" value="1"/>
</dbReference>
<protein>
    <recommendedName>
        <fullName evidence="4">Farnesyl diphosphate synthase</fullName>
        <ecNumber evidence="3">2.5.1.10</ecNumber>
    </recommendedName>
    <alternativeName>
        <fullName evidence="10">(2E,6E)-farnesyl diphosphate synthase</fullName>
    </alternativeName>
    <alternativeName>
        <fullName evidence="9">Geranyltranstransferase</fullName>
    </alternativeName>
</protein>
<dbReference type="Pfam" id="PF00348">
    <property type="entry name" value="polyprenyl_synt"/>
    <property type="match status" value="1"/>
</dbReference>
<evidence type="ECO:0000256" key="10">
    <source>
        <dbReference type="ARBA" id="ARBA00032873"/>
    </source>
</evidence>
<sequence>MNFAEELKKRTRHADEVVCSFLPVAEGADETLLSAMNYSVRAGGKRLRPLMIESTCRMYGGNEKLAEPFMAAMEMIHTHSLVHDDLPAMDNDEYRRGKKTTHVVYGEAMAILAGDGLLSLGYETAAGAFARCSGQETAYVAKALQILSQKTGPGGMLGGQSVDVELDGQPLSEEQIDYIYSHKTGALIEASLMIGAVLAGAPDTEIAKLEAIGTDVGNAFQIRDDILDMTETTEELGKPAGSDERNKKTTYAGIHGVEAAEETVRQLSARALRQFDDLEAEEPFLRALLASLTNRRK</sequence>
<evidence type="ECO:0000256" key="2">
    <source>
        <dbReference type="ARBA" id="ARBA00006706"/>
    </source>
</evidence>
<reference evidence="13 14" key="1">
    <citation type="submission" date="2019-08" db="EMBL/GenBank/DDBJ databases">
        <title>In-depth cultivation of the pig gut microbiome towards novel bacterial diversity and tailored functional studies.</title>
        <authorList>
            <person name="Wylensek D."/>
            <person name="Hitch T.C.A."/>
            <person name="Clavel T."/>
        </authorList>
    </citation>
    <scope>NUCLEOTIDE SEQUENCE [LARGE SCALE GENOMIC DNA]</scope>
    <source>
        <strain evidence="13 14">Oil+RF-744-WCA-WT-11</strain>
    </source>
</reference>
<accession>A0A6L5X4A4</accession>
<dbReference type="GO" id="GO:0005737">
    <property type="term" value="C:cytoplasm"/>
    <property type="evidence" value="ECO:0007669"/>
    <property type="project" value="UniProtKB-ARBA"/>
</dbReference>
<dbReference type="Gene3D" id="1.10.600.10">
    <property type="entry name" value="Farnesyl Diphosphate Synthase"/>
    <property type="match status" value="1"/>
</dbReference>
<evidence type="ECO:0000256" key="1">
    <source>
        <dbReference type="ARBA" id="ARBA00001946"/>
    </source>
</evidence>
<dbReference type="EC" id="2.5.1.10" evidence="3"/>
<dbReference type="InterPro" id="IPR000092">
    <property type="entry name" value="Polyprenyl_synt"/>
</dbReference>
<comment type="catalytic activity">
    <reaction evidence="11">
        <text>isopentenyl diphosphate + (2E)-geranyl diphosphate = (2E,6E)-farnesyl diphosphate + diphosphate</text>
        <dbReference type="Rhea" id="RHEA:19361"/>
        <dbReference type="ChEBI" id="CHEBI:33019"/>
        <dbReference type="ChEBI" id="CHEBI:58057"/>
        <dbReference type="ChEBI" id="CHEBI:128769"/>
        <dbReference type="ChEBI" id="CHEBI:175763"/>
        <dbReference type="EC" id="2.5.1.10"/>
    </reaction>
</comment>
<dbReference type="PROSITE" id="PS00444">
    <property type="entry name" value="POLYPRENYL_SYNTHASE_2"/>
    <property type="match status" value="1"/>
</dbReference>
<dbReference type="SUPFAM" id="SSF48576">
    <property type="entry name" value="Terpenoid synthases"/>
    <property type="match status" value="1"/>
</dbReference>
<keyword evidence="8" id="KW-0414">Isoprene biosynthesis</keyword>
<evidence type="ECO:0000256" key="7">
    <source>
        <dbReference type="ARBA" id="ARBA00022842"/>
    </source>
</evidence>
<keyword evidence="14" id="KW-1185">Reference proteome</keyword>
<comment type="cofactor">
    <cofactor evidence="1">
        <name>Mg(2+)</name>
        <dbReference type="ChEBI" id="CHEBI:18420"/>
    </cofactor>
</comment>